<dbReference type="SUPFAM" id="SSF88659">
    <property type="entry name" value="Sigma3 and sigma4 domains of RNA polymerase sigma factors"/>
    <property type="match status" value="1"/>
</dbReference>
<dbReference type="InterPro" id="IPR013324">
    <property type="entry name" value="RNA_pol_sigma_r3/r4-like"/>
</dbReference>
<evidence type="ECO:0000313" key="2">
    <source>
        <dbReference type="Proteomes" id="UP000534186"/>
    </source>
</evidence>
<name>A0A7Y9T779_9BACT</name>
<proteinExistence type="predicted"/>
<dbReference type="Proteomes" id="UP000534186">
    <property type="component" value="Unassembled WGS sequence"/>
</dbReference>
<dbReference type="AlphaFoldDB" id="A0A7Y9T779"/>
<organism evidence="1 2">
    <name type="scientific">Tunturiibacter lichenicola</name>
    <dbReference type="NCBI Taxonomy" id="2051959"/>
    <lineage>
        <taxon>Bacteria</taxon>
        <taxon>Pseudomonadati</taxon>
        <taxon>Acidobacteriota</taxon>
        <taxon>Terriglobia</taxon>
        <taxon>Terriglobales</taxon>
        <taxon>Acidobacteriaceae</taxon>
        <taxon>Tunturiibacter</taxon>
    </lineage>
</organism>
<accession>A0A7Y9T779</accession>
<evidence type="ECO:0000313" key="1">
    <source>
        <dbReference type="EMBL" id="NYF54104.1"/>
    </source>
</evidence>
<protein>
    <submittedName>
        <fullName evidence="1">RNA polymerase sigma factor (Sigma-70 family)</fullName>
    </submittedName>
</protein>
<comment type="caution">
    <text evidence="1">The sequence shown here is derived from an EMBL/GenBank/DDBJ whole genome shotgun (WGS) entry which is preliminary data.</text>
</comment>
<gene>
    <name evidence="1" type="ORF">HDF12_004526</name>
</gene>
<dbReference type="EMBL" id="JACCCV010000003">
    <property type="protein sequence ID" value="NYF54104.1"/>
    <property type="molecule type" value="Genomic_DNA"/>
</dbReference>
<reference evidence="1 2" key="1">
    <citation type="submission" date="2020-07" db="EMBL/GenBank/DDBJ databases">
        <title>Genomic Encyclopedia of Type Strains, Phase IV (KMG-V): Genome sequencing to study the core and pangenomes of soil and plant-associated prokaryotes.</title>
        <authorList>
            <person name="Whitman W."/>
        </authorList>
    </citation>
    <scope>NUCLEOTIDE SEQUENCE [LARGE SCALE GENOMIC DNA]</scope>
    <source>
        <strain evidence="1 2">M8UP30</strain>
    </source>
</reference>
<sequence>MNQTQLNFVHAQGRVISPAEREFRMLRTQLTVVDEKSRAVSPADREHRMKQTQLHLVDAQGSAVSPTVTSAVEVVFRWVLRDFPHVDPAMIAEWAEEVGSAMESKGNQIAAHKRYAYTALKGKVRDWLRTKPAKEESAGIGQDLERLGGVDRSFHREIDRKLLFEQLKTSLNERDRYILVLLLQDETSPAVIATALGLSYPAAAKAIQRVKERIAASLVGVSGRNDFGHGSPQFCETKG</sequence>